<evidence type="ECO:0000256" key="10">
    <source>
        <dbReference type="ARBA" id="ARBA00035861"/>
    </source>
</evidence>
<keyword evidence="5" id="KW-0479">Metal-binding</keyword>
<dbReference type="PANTHER" id="PTHR47707">
    <property type="entry name" value="8-OXO-DGTP DIPHOSPHATASE"/>
    <property type="match status" value="1"/>
</dbReference>
<evidence type="ECO:0000256" key="12">
    <source>
        <dbReference type="ARBA" id="ARBA00038905"/>
    </source>
</evidence>
<evidence type="ECO:0000256" key="9">
    <source>
        <dbReference type="ARBA" id="ARBA00023204"/>
    </source>
</evidence>
<dbReference type="InterPro" id="IPR020084">
    <property type="entry name" value="NUDIX_hydrolase_CS"/>
</dbReference>
<dbReference type="InterPro" id="IPR020476">
    <property type="entry name" value="Nudix_hydrolase"/>
</dbReference>
<reference evidence="19 20" key="1">
    <citation type="submission" date="2020-09" db="EMBL/GenBank/DDBJ databases">
        <title>Echinicola sp. CAU 1574 isolated from sand of Sido Beach.</title>
        <authorList>
            <person name="Kim W."/>
        </authorList>
    </citation>
    <scope>NUCLEOTIDE SEQUENCE [LARGE SCALE GENOMIC DNA]</scope>
    <source>
        <strain evidence="19 20">CAU 1574</strain>
    </source>
</reference>
<evidence type="ECO:0000256" key="13">
    <source>
        <dbReference type="ARBA" id="ARBA00040794"/>
    </source>
</evidence>
<comment type="catalytic activity">
    <reaction evidence="11">
        <text>8-oxo-GTP + H2O = 8-oxo-GMP + diphosphate + H(+)</text>
        <dbReference type="Rhea" id="RHEA:67616"/>
        <dbReference type="ChEBI" id="CHEBI:15377"/>
        <dbReference type="ChEBI" id="CHEBI:15378"/>
        <dbReference type="ChEBI" id="CHEBI:33019"/>
        <dbReference type="ChEBI" id="CHEBI:143553"/>
        <dbReference type="ChEBI" id="CHEBI:145694"/>
    </reaction>
</comment>
<evidence type="ECO:0000256" key="7">
    <source>
        <dbReference type="ARBA" id="ARBA00022801"/>
    </source>
</evidence>
<keyword evidence="4" id="KW-0235">DNA replication</keyword>
<evidence type="ECO:0000313" key="20">
    <source>
        <dbReference type="Proteomes" id="UP000647133"/>
    </source>
</evidence>
<dbReference type="InterPro" id="IPR015797">
    <property type="entry name" value="NUDIX_hydrolase-like_dom_sf"/>
</dbReference>
<dbReference type="Proteomes" id="UP000647133">
    <property type="component" value="Unassembled WGS sequence"/>
</dbReference>
<dbReference type="PANTHER" id="PTHR47707:SF1">
    <property type="entry name" value="NUDIX HYDROLASE FAMILY PROTEIN"/>
    <property type="match status" value="1"/>
</dbReference>
<dbReference type="PRINTS" id="PR00502">
    <property type="entry name" value="NUDIXFAMILY"/>
</dbReference>
<keyword evidence="3" id="KW-0515">Mutator protein</keyword>
<dbReference type="EC" id="3.6.1.55" evidence="12"/>
<dbReference type="InterPro" id="IPR000086">
    <property type="entry name" value="NUDIX_hydrolase_dom"/>
</dbReference>
<evidence type="ECO:0000259" key="18">
    <source>
        <dbReference type="PROSITE" id="PS51462"/>
    </source>
</evidence>
<comment type="catalytic activity">
    <reaction evidence="10">
        <text>8-oxo-dGTP + H2O = 8-oxo-dGMP + diphosphate + H(+)</text>
        <dbReference type="Rhea" id="RHEA:31575"/>
        <dbReference type="ChEBI" id="CHEBI:15377"/>
        <dbReference type="ChEBI" id="CHEBI:15378"/>
        <dbReference type="ChEBI" id="CHEBI:33019"/>
        <dbReference type="ChEBI" id="CHEBI:63224"/>
        <dbReference type="ChEBI" id="CHEBI:77896"/>
        <dbReference type="EC" id="3.6.1.55"/>
    </reaction>
</comment>
<keyword evidence="20" id="KW-1185">Reference proteome</keyword>
<evidence type="ECO:0000256" key="4">
    <source>
        <dbReference type="ARBA" id="ARBA00022705"/>
    </source>
</evidence>
<evidence type="ECO:0000256" key="2">
    <source>
        <dbReference type="ARBA" id="ARBA00005582"/>
    </source>
</evidence>
<sequence>MLKVTCAIIVHDGMVLAVQRSKKMKMPLKWEFPGGKLENGESERECLIREIKEELHLDIKTGEKLPEVIHQYPNFKICLIPFIASIQSGELHLAEHQAYQWLPKEKLLNLDWAEADVPVVEDFLKTL</sequence>
<name>A0ABR9AK51_9BACT</name>
<evidence type="ECO:0000256" key="17">
    <source>
        <dbReference type="RuleBase" id="RU003476"/>
    </source>
</evidence>
<protein>
    <recommendedName>
        <fullName evidence="13">8-oxo-dGTP diphosphatase</fullName>
        <ecNumber evidence="12">3.6.1.55</ecNumber>
    </recommendedName>
    <alternativeName>
        <fullName evidence="16">7,8-dihydro-8-oxoguanine-triphosphatase</fullName>
    </alternativeName>
    <alternativeName>
        <fullName evidence="15">Mutator protein MutT</fullName>
    </alternativeName>
    <alternativeName>
        <fullName evidence="14">dGTP pyrophosphohydrolase</fullName>
    </alternativeName>
</protein>
<dbReference type="PROSITE" id="PS51462">
    <property type="entry name" value="NUDIX"/>
    <property type="match status" value="1"/>
</dbReference>
<comment type="similarity">
    <text evidence="2 17">Belongs to the Nudix hydrolase family.</text>
</comment>
<evidence type="ECO:0000256" key="3">
    <source>
        <dbReference type="ARBA" id="ARBA00022457"/>
    </source>
</evidence>
<dbReference type="EMBL" id="JACYTQ010000002">
    <property type="protein sequence ID" value="MBD8488919.1"/>
    <property type="molecule type" value="Genomic_DNA"/>
</dbReference>
<comment type="caution">
    <text evidence="19">The sequence shown here is derived from an EMBL/GenBank/DDBJ whole genome shotgun (WGS) entry which is preliminary data.</text>
</comment>
<evidence type="ECO:0000313" key="19">
    <source>
        <dbReference type="EMBL" id="MBD8488919.1"/>
    </source>
</evidence>
<comment type="cofactor">
    <cofactor evidence="1">
        <name>Mg(2+)</name>
        <dbReference type="ChEBI" id="CHEBI:18420"/>
    </cofactor>
</comment>
<gene>
    <name evidence="19" type="ORF">IFO69_09200</name>
</gene>
<dbReference type="Gene3D" id="3.90.79.10">
    <property type="entry name" value="Nucleoside Triphosphate Pyrophosphohydrolase"/>
    <property type="match status" value="1"/>
</dbReference>
<keyword evidence="6" id="KW-0227">DNA damage</keyword>
<proteinExistence type="inferred from homology"/>
<feature type="domain" description="Nudix hydrolase" evidence="18">
    <location>
        <begin position="1"/>
        <end position="125"/>
    </location>
</feature>
<evidence type="ECO:0000256" key="5">
    <source>
        <dbReference type="ARBA" id="ARBA00022723"/>
    </source>
</evidence>
<evidence type="ECO:0000256" key="15">
    <source>
        <dbReference type="ARBA" id="ARBA00041979"/>
    </source>
</evidence>
<dbReference type="Pfam" id="PF00293">
    <property type="entry name" value="NUDIX"/>
    <property type="match status" value="1"/>
</dbReference>
<accession>A0ABR9AK51</accession>
<dbReference type="PROSITE" id="PS00893">
    <property type="entry name" value="NUDIX_BOX"/>
    <property type="match status" value="1"/>
</dbReference>
<dbReference type="RefSeq" id="WP_192009766.1">
    <property type="nucleotide sequence ID" value="NZ_JACYTQ010000002.1"/>
</dbReference>
<keyword evidence="9" id="KW-0234">DNA repair</keyword>
<keyword evidence="8" id="KW-0460">Magnesium</keyword>
<keyword evidence="7 17" id="KW-0378">Hydrolase</keyword>
<organism evidence="19 20">
    <name type="scientific">Echinicola arenosa</name>
    <dbReference type="NCBI Taxonomy" id="2774144"/>
    <lineage>
        <taxon>Bacteria</taxon>
        <taxon>Pseudomonadati</taxon>
        <taxon>Bacteroidota</taxon>
        <taxon>Cytophagia</taxon>
        <taxon>Cytophagales</taxon>
        <taxon>Cyclobacteriaceae</taxon>
        <taxon>Echinicola</taxon>
    </lineage>
</organism>
<evidence type="ECO:0000256" key="16">
    <source>
        <dbReference type="ARBA" id="ARBA00042798"/>
    </source>
</evidence>
<evidence type="ECO:0000256" key="1">
    <source>
        <dbReference type="ARBA" id="ARBA00001946"/>
    </source>
</evidence>
<evidence type="ECO:0000256" key="8">
    <source>
        <dbReference type="ARBA" id="ARBA00022842"/>
    </source>
</evidence>
<dbReference type="InterPro" id="IPR047127">
    <property type="entry name" value="MutT-like"/>
</dbReference>
<evidence type="ECO:0000256" key="14">
    <source>
        <dbReference type="ARBA" id="ARBA00041592"/>
    </source>
</evidence>
<dbReference type="CDD" id="cd03425">
    <property type="entry name" value="NUDIX_MutT_NudA_like"/>
    <property type="match status" value="1"/>
</dbReference>
<evidence type="ECO:0000256" key="6">
    <source>
        <dbReference type="ARBA" id="ARBA00022763"/>
    </source>
</evidence>
<evidence type="ECO:0000256" key="11">
    <source>
        <dbReference type="ARBA" id="ARBA00036904"/>
    </source>
</evidence>
<dbReference type="SUPFAM" id="SSF55811">
    <property type="entry name" value="Nudix"/>
    <property type="match status" value="1"/>
</dbReference>